<dbReference type="EMBL" id="JAMQOS010000006">
    <property type="protein sequence ID" value="MDS0283882.1"/>
    <property type="molecule type" value="Genomic_DNA"/>
</dbReference>
<sequence>MIETDTIPVSVPLKPGISSSITVPQGEAIMYWCALEPSIPGTDDNANARTTIRNRLAEFCTATLYVDDEPVGVLDEFIGQHGLAYWTLTDPLPVGPHEITFTIADNGGSLSKDDLPPVCRRTDGAEISWQDREVIGQIDLIVTEADAAACEITSDPLWEKKDVYIPIEYVTRNEQ</sequence>
<accession>A0ABU2FUE0</accession>
<protein>
    <recommendedName>
        <fullName evidence="3">Ig-like domain-containing protein</fullName>
    </recommendedName>
</protein>
<evidence type="ECO:0000313" key="1">
    <source>
        <dbReference type="EMBL" id="MDS0283882.1"/>
    </source>
</evidence>
<reference evidence="1 2" key="1">
    <citation type="submission" date="2022-06" db="EMBL/GenBank/DDBJ databases">
        <title>Halomicroarcula sp. a new haloarchaeum isolate from saline soil.</title>
        <authorList>
            <person name="Strakova D."/>
            <person name="Galisteo C."/>
            <person name="Sanchez-Porro C."/>
            <person name="Ventosa A."/>
        </authorList>
    </citation>
    <scope>NUCLEOTIDE SEQUENCE [LARGE SCALE GENOMIC DNA]</scope>
    <source>
        <strain evidence="1 2">S3CR25-11</strain>
    </source>
</reference>
<gene>
    <name evidence="1" type="ORF">NDI86_17340</name>
</gene>
<keyword evidence="2" id="KW-1185">Reference proteome</keyword>
<comment type="caution">
    <text evidence="1">The sequence shown here is derived from an EMBL/GenBank/DDBJ whole genome shotgun (WGS) entry which is preliminary data.</text>
</comment>
<dbReference type="RefSeq" id="WP_310901645.1">
    <property type="nucleotide sequence ID" value="NZ_JAMQOS010000006.1"/>
</dbReference>
<name>A0ABU2FUE0_9EURY</name>
<evidence type="ECO:0000313" key="2">
    <source>
        <dbReference type="Proteomes" id="UP001268864"/>
    </source>
</evidence>
<evidence type="ECO:0008006" key="3">
    <source>
        <dbReference type="Google" id="ProtNLM"/>
    </source>
</evidence>
<dbReference type="Proteomes" id="UP001268864">
    <property type="component" value="Unassembled WGS sequence"/>
</dbReference>
<organism evidence="1 2">
    <name type="scientific">Haloarcula onubensis</name>
    <dbReference type="NCBI Taxonomy" id="2950539"/>
    <lineage>
        <taxon>Archaea</taxon>
        <taxon>Methanobacteriati</taxon>
        <taxon>Methanobacteriota</taxon>
        <taxon>Stenosarchaea group</taxon>
        <taxon>Halobacteria</taxon>
        <taxon>Halobacteriales</taxon>
        <taxon>Haloarculaceae</taxon>
        <taxon>Haloarcula</taxon>
    </lineage>
</organism>
<proteinExistence type="predicted"/>